<evidence type="ECO:0000313" key="3">
    <source>
        <dbReference type="Proteomes" id="UP000094385"/>
    </source>
</evidence>
<evidence type="ECO:0000256" key="1">
    <source>
        <dbReference type="SAM" id="MobiDB-lite"/>
    </source>
</evidence>
<evidence type="ECO:0000313" key="2">
    <source>
        <dbReference type="EMBL" id="ODQ74090.1"/>
    </source>
</evidence>
<accession>A0A1E3Q906</accession>
<sequence length="149" mass="16901">MASRIRAKYLSKIRANCTAKTRTPKTVDLDASFVLMLNRQAHRTHSSCGETVTLIILNVVGLIYSSAPRCDALIRRKPVCRIDRDGRPSTENLQEPHLPLTPRSRPPQDLPMFPPFHHFAMGILHVFGCCFMERSMKSIHFYSLSSHPS</sequence>
<reference evidence="2 3" key="1">
    <citation type="journal article" date="2016" name="Proc. Natl. Acad. Sci. U.S.A.">
        <title>Comparative genomics of biotechnologically important yeasts.</title>
        <authorList>
            <person name="Riley R."/>
            <person name="Haridas S."/>
            <person name="Wolfe K.H."/>
            <person name="Lopes M.R."/>
            <person name="Hittinger C.T."/>
            <person name="Goeker M."/>
            <person name="Salamov A.A."/>
            <person name="Wisecaver J.H."/>
            <person name="Long T.M."/>
            <person name="Calvey C.H."/>
            <person name="Aerts A.L."/>
            <person name="Barry K.W."/>
            <person name="Choi C."/>
            <person name="Clum A."/>
            <person name="Coughlan A.Y."/>
            <person name="Deshpande S."/>
            <person name="Douglass A.P."/>
            <person name="Hanson S.J."/>
            <person name="Klenk H.-P."/>
            <person name="LaButti K.M."/>
            <person name="Lapidus A."/>
            <person name="Lindquist E.A."/>
            <person name="Lipzen A.M."/>
            <person name="Meier-Kolthoff J.P."/>
            <person name="Ohm R.A."/>
            <person name="Otillar R.P."/>
            <person name="Pangilinan J.L."/>
            <person name="Peng Y."/>
            <person name="Rokas A."/>
            <person name="Rosa C.A."/>
            <person name="Scheuner C."/>
            <person name="Sibirny A.A."/>
            <person name="Slot J.C."/>
            <person name="Stielow J.B."/>
            <person name="Sun H."/>
            <person name="Kurtzman C.P."/>
            <person name="Blackwell M."/>
            <person name="Grigoriev I.V."/>
            <person name="Jeffries T.W."/>
        </authorList>
    </citation>
    <scope>NUCLEOTIDE SEQUENCE [LARGE SCALE GENOMIC DNA]</scope>
    <source>
        <strain evidence="2 3">NRRL Y-11557</strain>
    </source>
</reference>
<keyword evidence="3" id="KW-1185">Reference proteome</keyword>
<dbReference type="EMBL" id="KV454292">
    <property type="protein sequence ID" value="ODQ74090.1"/>
    <property type="molecule type" value="Genomic_DNA"/>
</dbReference>
<name>A0A1E3Q906_LIPST</name>
<protein>
    <submittedName>
        <fullName evidence="2">Uncharacterized protein</fullName>
    </submittedName>
</protein>
<dbReference type="AlphaFoldDB" id="A0A1E3Q906"/>
<organism evidence="2 3">
    <name type="scientific">Lipomyces starkeyi NRRL Y-11557</name>
    <dbReference type="NCBI Taxonomy" id="675824"/>
    <lineage>
        <taxon>Eukaryota</taxon>
        <taxon>Fungi</taxon>
        <taxon>Dikarya</taxon>
        <taxon>Ascomycota</taxon>
        <taxon>Saccharomycotina</taxon>
        <taxon>Lipomycetes</taxon>
        <taxon>Lipomycetales</taxon>
        <taxon>Lipomycetaceae</taxon>
        <taxon>Lipomyces</taxon>
    </lineage>
</organism>
<feature type="region of interest" description="Disordered" evidence="1">
    <location>
        <begin position="84"/>
        <end position="106"/>
    </location>
</feature>
<gene>
    <name evidence="2" type="ORF">LIPSTDRAFT_244901</name>
</gene>
<dbReference type="Proteomes" id="UP000094385">
    <property type="component" value="Unassembled WGS sequence"/>
</dbReference>
<proteinExistence type="predicted"/>